<feature type="transmembrane region" description="Helical" evidence="4">
    <location>
        <begin position="197"/>
        <end position="216"/>
    </location>
</feature>
<feature type="transmembrane region" description="Helical" evidence="4">
    <location>
        <begin position="132"/>
        <end position="151"/>
    </location>
</feature>
<feature type="transmembrane region" description="Helical" evidence="4">
    <location>
        <begin position="163"/>
        <end position="185"/>
    </location>
</feature>
<accession>A0A841HN57</accession>
<dbReference type="PANTHER" id="PTHR43280:SF29">
    <property type="entry name" value="ARAC-FAMILY TRANSCRIPTIONAL REGULATOR"/>
    <property type="match status" value="1"/>
</dbReference>
<keyword evidence="7" id="KW-1185">Reference proteome</keyword>
<evidence type="ECO:0000313" key="6">
    <source>
        <dbReference type="EMBL" id="MBB6093779.1"/>
    </source>
</evidence>
<dbReference type="AlphaFoldDB" id="A0A841HN57"/>
<dbReference type="Pfam" id="PF12833">
    <property type="entry name" value="HTH_18"/>
    <property type="match status" value="1"/>
</dbReference>
<dbReference type="InterPro" id="IPR009057">
    <property type="entry name" value="Homeodomain-like_sf"/>
</dbReference>
<evidence type="ECO:0000256" key="4">
    <source>
        <dbReference type="SAM" id="Phobius"/>
    </source>
</evidence>
<feature type="transmembrane region" description="Helical" evidence="4">
    <location>
        <begin position="59"/>
        <end position="80"/>
    </location>
</feature>
<keyword evidence="4" id="KW-0812">Transmembrane</keyword>
<protein>
    <submittedName>
        <fullName evidence="6">AraC-like DNA-binding protein</fullName>
    </submittedName>
</protein>
<comment type="caution">
    <text evidence="6">The sequence shown here is derived from an EMBL/GenBank/DDBJ whole genome shotgun (WGS) entry which is preliminary data.</text>
</comment>
<dbReference type="RefSeq" id="WP_184332484.1">
    <property type="nucleotide sequence ID" value="NZ_JACHHZ010000003.1"/>
</dbReference>
<feature type="transmembrane region" description="Helical" evidence="4">
    <location>
        <begin position="92"/>
        <end position="112"/>
    </location>
</feature>
<proteinExistence type="predicted"/>
<dbReference type="SUPFAM" id="SSF46689">
    <property type="entry name" value="Homeodomain-like"/>
    <property type="match status" value="1"/>
</dbReference>
<dbReference type="GO" id="GO:0003700">
    <property type="term" value="F:DNA-binding transcription factor activity"/>
    <property type="evidence" value="ECO:0007669"/>
    <property type="project" value="InterPro"/>
</dbReference>
<evidence type="ECO:0000313" key="7">
    <source>
        <dbReference type="Proteomes" id="UP000588068"/>
    </source>
</evidence>
<sequence length="368" mass="40154">MSFALPDATLRVAACLLLGLLTTLFLRSRRRDDVALVAALFCLSLIAFVISSTRGATGWLGIGVYAFTALCVCKVVLFWMCCEALFADRFRISAVHSASLAGMAALGVWQAWADAPGHALSGSWMELASTLLLNAATLGFIVAAPLSILIGKRADLDESRRRIRGIVVPALAVYLGIVVIVQMAAFLLQQPTPRSLVLLNLAVICLGAFAALASFVRIRIVNWFDRPPPAAMTDSLSTLERRVLEQLQRRLVPERLYARDGLTIAELAGVLGTQEHILRRVINQGLGFRNFSDFLHLHRLREAASRLRDPQQTRVPVLTIALDAGFGSIGPFNRAFKTHFNATPTQYRREGAGCGARGAGRRELGHVR</sequence>
<dbReference type="EMBL" id="JACHHZ010000003">
    <property type="protein sequence ID" value="MBB6093779.1"/>
    <property type="molecule type" value="Genomic_DNA"/>
</dbReference>
<evidence type="ECO:0000256" key="3">
    <source>
        <dbReference type="ARBA" id="ARBA00023163"/>
    </source>
</evidence>
<gene>
    <name evidence="6" type="ORF">HNQ60_002660</name>
</gene>
<dbReference type="Gene3D" id="1.10.10.60">
    <property type="entry name" value="Homeodomain-like"/>
    <property type="match status" value="1"/>
</dbReference>
<organism evidence="6 7">
    <name type="scientific">Povalibacter uvarum</name>
    <dbReference type="NCBI Taxonomy" id="732238"/>
    <lineage>
        <taxon>Bacteria</taxon>
        <taxon>Pseudomonadati</taxon>
        <taxon>Pseudomonadota</taxon>
        <taxon>Gammaproteobacteria</taxon>
        <taxon>Steroidobacterales</taxon>
        <taxon>Steroidobacteraceae</taxon>
        <taxon>Povalibacter</taxon>
    </lineage>
</organism>
<name>A0A841HN57_9GAMM</name>
<feature type="transmembrane region" description="Helical" evidence="4">
    <location>
        <begin position="33"/>
        <end position="53"/>
    </location>
</feature>
<dbReference type="GO" id="GO:0043565">
    <property type="term" value="F:sequence-specific DNA binding"/>
    <property type="evidence" value="ECO:0007669"/>
    <property type="project" value="InterPro"/>
</dbReference>
<dbReference type="PANTHER" id="PTHR43280">
    <property type="entry name" value="ARAC-FAMILY TRANSCRIPTIONAL REGULATOR"/>
    <property type="match status" value="1"/>
</dbReference>
<keyword evidence="4" id="KW-0472">Membrane</keyword>
<dbReference type="PROSITE" id="PS00041">
    <property type="entry name" value="HTH_ARAC_FAMILY_1"/>
    <property type="match status" value="1"/>
</dbReference>
<keyword evidence="4" id="KW-1133">Transmembrane helix</keyword>
<dbReference type="SMART" id="SM00342">
    <property type="entry name" value="HTH_ARAC"/>
    <property type="match status" value="1"/>
</dbReference>
<feature type="transmembrane region" description="Helical" evidence="4">
    <location>
        <begin position="6"/>
        <end position="26"/>
    </location>
</feature>
<keyword evidence="2 6" id="KW-0238">DNA-binding</keyword>
<dbReference type="Proteomes" id="UP000588068">
    <property type="component" value="Unassembled WGS sequence"/>
</dbReference>
<dbReference type="PROSITE" id="PS01124">
    <property type="entry name" value="HTH_ARAC_FAMILY_2"/>
    <property type="match status" value="1"/>
</dbReference>
<keyword evidence="1" id="KW-0805">Transcription regulation</keyword>
<dbReference type="InterPro" id="IPR018062">
    <property type="entry name" value="HTH_AraC-typ_CS"/>
</dbReference>
<dbReference type="InterPro" id="IPR018060">
    <property type="entry name" value="HTH_AraC"/>
</dbReference>
<keyword evidence="3" id="KW-0804">Transcription</keyword>
<evidence type="ECO:0000259" key="5">
    <source>
        <dbReference type="PROSITE" id="PS01124"/>
    </source>
</evidence>
<reference evidence="6 7" key="1">
    <citation type="submission" date="2020-08" db="EMBL/GenBank/DDBJ databases">
        <title>Genomic Encyclopedia of Type Strains, Phase IV (KMG-IV): sequencing the most valuable type-strain genomes for metagenomic binning, comparative biology and taxonomic classification.</title>
        <authorList>
            <person name="Goeker M."/>
        </authorList>
    </citation>
    <scope>NUCLEOTIDE SEQUENCE [LARGE SCALE GENOMIC DNA]</scope>
    <source>
        <strain evidence="6 7">DSM 26723</strain>
    </source>
</reference>
<evidence type="ECO:0000256" key="1">
    <source>
        <dbReference type="ARBA" id="ARBA00023015"/>
    </source>
</evidence>
<feature type="domain" description="HTH araC/xylS-type" evidence="5">
    <location>
        <begin position="241"/>
        <end position="350"/>
    </location>
</feature>
<evidence type="ECO:0000256" key="2">
    <source>
        <dbReference type="ARBA" id="ARBA00023125"/>
    </source>
</evidence>